<dbReference type="RefSeq" id="WP_073239452.1">
    <property type="nucleotide sequence ID" value="NZ_FQUY01000016.1"/>
</dbReference>
<sequence length="110" mass="12593">MVQTNAVKENINKLINDLQKKNIRVSYIVLYGSHAKGRAGKDSDIDIAVISPDFGQNPLNDSKVVYKSIFNLDIEPNFDVKTFSLEEFEKNNHYFVKEIKRTGKKIYPSV</sequence>
<dbReference type="GO" id="GO:0016740">
    <property type="term" value="F:transferase activity"/>
    <property type="evidence" value="ECO:0007669"/>
    <property type="project" value="UniProtKB-KW"/>
</dbReference>
<keyword evidence="3" id="KW-1185">Reference proteome</keyword>
<accession>A0A1M5A8M6</accession>
<dbReference type="PANTHER" id="PTHR43449:SF1">
    <property type="entry name" value="POLYMERASE BETA NUCLEOTIDYLTRANSFERASE DOMAIN-CONTAINING PROTEIN"/>
    <property type="match status" value="1"/>
</dbReference>
<protein>
    <submittedName>
        <fullName evidence="2">Predicted nucleotidyltransferase</fullName>
    </submittedName>
</protein>
<evidence type="ECO:0000313" key="2">
    <source>
        <dbReference type="EMBL" id="SHF26650.1"/>
    </source>
</evidence>
<dbReference type="EMBL" id="FQUY01000016">
    <property type="protein sequence ID" value="SHF26650.1"/>
    <property type="molecule type" value="Genomic_DNA"/>
</dbReference>
<dbReference type="SUPFAM" id="SSF81301">
    <property type="entry name" value="Nucleotidyltransferase"/>
    <property type="match status" value="1"/>
</dbReference>
<dbReference type="STRING" id="1121429.SAMN02745133_02217"/>
<dbReference type="AlphaFoldDB" id="A0A1M5A8M6"/>
<dbReference type="CDD" id="cd05403">
    <property type="entry name" value="NT_KNTase_like"/>
    <property type="match status" value="1"/>
</dbReference>
<dbReference type="InterPro" id="IPR041633">
    <property type="entry name" value="Polbeta"/>
</dbReference>
<feature type="domain" description="Polymerase beta nucleotidyltransferase" evidence="1">
    <location>
        <begin position="15"/>
        <end position="107"/>
    </location>
</feature>
<dbReference type="InterPro" id="IPR043519">
    <property type="entry name" value="NT_sf"/>
</dbReference>
<dbReference type="Gene3D" id="3.30.460.10">
    <property type="entry name" value="Beta Polymerase, domain 2"/>
    <property type="match status" value="1"/>
</dbReference>
<evidence type="ECO:0000313" key="3">
    <source>
        <dbReference type="Proteomes" id="UP000184148"/>
    </source>
</evidence>
<name>A0A1M5A8M6_9FIRM</name>
<dbReference type="OrthoDB" id="9816197at2"/>
<keyword evidence="2" id="KW-0808">Transferase</keyword>
<dbReference type="Proteomes" id="UP000184148">
    <property type="component" value="Unassembled WGS sequence"/>
</dbReference>
<evidence type="ECO:0000259" key="1">
    <source>
        <dbReference type="Pfam" id="PF18765"/>
    </source>
</evidence>
<reference evidence="3" key="1">
    <citation type="submission" date="2016-11" db="EMBL/GenBank/DDBJ databases">
        <authorList>
            <person name="Varghese N."/>
            <person name="Submissions S."/>
        </authorList>
    </citation>
    <scope>NUCLEOTIDE SEQUENCE [LARGE SCALE GENOMIC DNA]</scope>
    <source>
        <strain evidence="3">DSM 12395</strain>
    </source>
</reference>
<dbReference type="PANTHER" id="PTHR43449">
    <property type="entry name" value="NUCLEOTIDYLTRANSFERASE"/>
    <property type="match status" value="1"/>
</dbReference>
<proteinExistence type="predicted"/>
<organism evidence="2 3">
    <name type="scientific">Desulforamulus putei DSM 12395</name>
    <dbReference type="NCBI Taxonomy" id="1121429"/>
    <lineage>
        <taxon>Bacteria</taxon>
        <taxon>Bacillati</taxon>
        <taxon>Bacillota</taxon>
        <taxon>Clostridia</taxon>
        <taxon>Eubacteriales</taxon>
        <taxon>Peptococcaceae</taxon>
        <taxon>Desulforamulus</taxon>
    </lineage>
</organism>
<dbReference type="Pfam" id="PF18765">
    <property type="entry name" value="Polbeta"/>
    <property type="match status" value="1"/>
</dbReference>
<gene>
    <name evidence="2" type="ORF">SAMN02745133_02217</name>
</gene>